<name>A0A6H5H1R8_9HEMI</name>
<proteinExistence type="predicted"/>
<accession>A0A6H5H1R8</accession>
<gene>
    <name evidence="2" type="ORF">NTEN_LOCUS14443</name>
    <name evidence="3" type="ORF">NTEN_LOCUS14445</name>
</gene>
<dbReference type="EMBL" id="CADCXU010021652">
    <property type="protein sequence ID" value="CAB0009283.1"/>
    <property type="molecule type" value="Genomic_DNA"/>
</dbReference>
<reference evidence="3 4" key="1">
    <citation type="submission" date="2020-02" db="EMBL/GenBank/DDBJ databases">
        <authorList>
            <person name="Ferguson B K."/>
        </authorList>
    </citation>
    <scope>NUCLEOTIDE SEQUENCE [LARGE SCALE GENOMIC DNA]</scope>
</reference>
<dbReference type="Proteomes" id="UP000479000">
    <property type="component" value="Unassembled WGS sequence"/>
</dbReference>
<evidence type="ECO:0000259" key="1">
    <source>
        <dbReference type="PROSITE" id="PS50835"/>
    </source>
</evidence>
<evidence type="ECO:0000313" key="4">
    <source>
        <dbReference type="Proteomes" id="UP000479000"/>
    </source>
</evidence>
<dbReference type="InterPro" id="IPR007110">
    <property type="entry name" value="Ig-like_dom"/>
</dbReference>
<keyword evidence="4" id="KW-1185">Reference proteome</keyword>
<sequence>MLFNLLFQSIFDSPSCSAKLKVDVKVPRYRLRGELAILQCLFNLDNGSVYSVKWYKDNEEFFRYVPRSDPKIQWYKLDGVKVDHVLSDSRQVALKPVNLKSTGTYKCEVSGEGPNFESDNAEKVMEVISTPTPRPRPPPQLQGTMPWHRSTVLAPLLHLLPPFSLAEPPVLLV</sequence>
<evidence type="ECO:0000313" key="2">
    <source>
        <dbReference type="EMBL" id="CAB0009283.1"/>
    </source>
</evidence>
<dbReference type="PANTHER" id="PTHR21261:SF14">
    <property type="entry name" value="BEATEN PATH IV, ISOFORM B"/>
    <property type="match status" value="1"/>
</dbReference>
<feature type="domain" description="Ig-like" evidence="1">
    <location>
        <begin position="14"/>
        <end position="126"/>
    </location>
</feature>
<dbReference type="InterPro" id="IPR036179">
    <property type="entry name" value="Ig-like_dom_sf"/>
</dbReference>
<dbReference type="InterPro" id="IPR013783">
    <property type="entry name" value="Ig-like_fold"/>
</dbReference>
<dbReference type="EMBL" id="CADCXU010021653">
    <property type="protein sequence ID" value="CAB0009285.1"/>
    <property type="molecule type" value="Genomic_DNA"/>
</dbReference>
<dbReference type="OrthoDB" id="6415662at2759"/>
<protein>
    <recommendedName>
        <fullName evidence="1">Ig-like domain-containing protein</fullName>
    </recommendedName>
</protein>
<dbReference type="FunFam" id="2.60.40.10:FF:000437">
    <property type="entry name" value="Beat-IIIc, isoform A"/>
    <property type="match status" value="1"/>
</dbReference>
<dbReference type="PROSITE" id="PS50835">
    <property type="entry name" value="IG_LIKE"/>
    <property type="match status" value="1"/>
</dbReference>
<dbReference type="SUPFAM" id="SSF48726">
    <property type="entry name" value="Immunoglobulin"/>
    <property type="match status" value="1"/>
</dbReference>
<evidence type="ECO:0000313" key="3">
    <source>
        <dbReference type="EMBL" id="CAB0009285.1"/>
    </source>
</evidence>
<dbReference type="AlphaFoldDB" id="A0A6H5H1R8"/>
<organism evidence="3 4">
    <name type="scientific">Nesidiocoris tenuis</name>
    <dbReference type="NCBI Taxonomy" id="355587"/>
    <lineage>
        <taxon>Eukaryota</taxon>
        <taxon>Metazoa</taxon>
        <taxon>Ecdysozoa</taxon>
        <taxon>Arthropoda</taxon>
        <taxon>Hexapoda</taxon>
        <taxon>Insecta</taxon>
        <taxon>Pterygota</taxon>
        <taxon>Neoptera</taxon>
        <taxon>Paraneoptera</taxon>
        <taxon>Hemiptera</taxon>
        <taxon>Heteroptera</taxon>
        <taxon>Panheteroptera</taxon>
        <taxon>Cimicomorpha</taxon>
        <taxon>Miridae</taxon>
        <taxon>Dicyphina</taxon>
        <taxon>Nesidiocoris</taxon>
    </lineage>
</organism>
<dbReference type="Gene3D" id="2.60.40.10">
    <property type="entry name" value="Immunoglobulins"/>
    <property type="match status" value="1"/>
</dbReference>
<dbReference type="PANTHER" id="PTHR21261">
    <property type="entry name" value="BEAT PROTEIN"/>
    <property type="match status" value="1"/>
</dbReference>